<evidence type="ECO:0000313" key="2">
    <source>
        <dbReference type="EMBL" id="UOR06861.1"/>
    </source>
</evidence>
<dbReference type="AlphaFoldDB" id="A0A8T9SZQ4"/>
<dbReference type="EMBL" id="CP095053">
    <property type="protein sequence ID" value="UOR06861.1"/>
    <property type="molecule type" value="Genomic_DNA"/>
</dbReference>
<sequence>MGKRRMPLDGLKLSFNIQVSSTFVVKVLAACGGGSGLYLLLSHWLK</sequence>
<keyword evidence="1" id="KW-1133">Transmembrane helix</keyword>
<proteinExistence type="predicted"/>
<feature type="transmembrane region" description="Helical" evidence="1">
    <location>
        <begin position="21"/>
        <end position="41"/>
    </location>
</feature>
<organism evidence="2 3">
    <name type="scientific">Hymenobacter aerilatus</name>
    <dbReference type="NCBI Taxonomy" id="2932251"/>
    <lineage>
        <taxon>Bacteria</taxon>
        <taxon>Pseudomonadati</taxon>
        <taxon>Bacteroidota</taxon>
        <taxon>Cytophagia</taxon>
        <taxon>Cytophagales</taxon>
        <taxon>Hymenobacteraceae</taxon>
        <taxon>Hymenobacter</taxon>
    </lineage>
</organism>
<evidence type="ECO:0000256" key="1">
    <source>
        <dbReference type="SAM" id="Phobius"/>
    </source>
</evidence>
<gene>
    <name evidence="2" type="ORF">MUN82_07105</name>
</gene>
<keyword evidence="3" id="KW-1185">Reference proteome</keyword>
<evidence type="ECO:0000313" key="3">
    <source>
        <dbReference type="Proteomes" id="UP000829925"/>
    </source>
</evidence>
<keyword evidence="1" id="KW-0472">Membrane</keyword>
<keyword evidence="1" id="KW-0812">Transmembrane</keyword>
<dbReference type="RefSeq" id="WP_245096174.1">
    <property type="nucleotide sequence ID" value="NZ_CP095053.1"/>
</dbReference>
<dbReference type="KEGG" id="haei:MUN82_07105"/>
<name>A0A8T9SZQ4_9BACT</name>
<protein>
    <submittedName>
        <fullName evidence="2">Uncharacterized protein</fullName>
    </submittedName>
</protein>
<reference evidence="2 3" key="1">
    <citation type="submission" date="2022-04" db="EMBL/GenBank/DDBJ databases">
        <title>Hymenobacter sp. isolated from the air.</title>
        <authorList>
            <person name="Won M."/>
            <person name="Lee C.-M."/>
            <person name="Woen H.-Y."/>
            <person name="Kwon S.-W."/>
        </authorList>
    </citation>
    <scope>NUCLEOTIDE SEQUENCE [LARGE SCALE GENOMIC DNA]</scope>
    <source>
        <strain evidence="3">5413 J-13</strain>
    </source>
</reference>
<accession>A0A8T9SZQ4</accession>
<dbReference type="Proteomes" id="UP000829925">
    <property type="component" value="Chromosome"/>
</dbReference>